<evidence type="ECO:0000259" key="5">
    <source>
        <dbReference type="PROSITE" id="PS50240"/>
    </source>
</evidence>
<dbReference type="InterPro" id="IPR043504">
    <property type="entry name" value="Peptidase_S1_PA_chymotrypsin"/>
</dbReference>
<dbReference type="OrthoDB" id="93664at2759"/>
<feature type="domain" description="Peptidase S1" evidence="5">
    <location>
        <begin position="10"/>
        <end position="255"/>
    </location>
</feature>
<dbReference type="RefSeq" id="XP_031563869.1">
    <property type="nucleotide sequence ID" value="XM_031708009.1"/>
</dbReference>
<keyword evidence="1" id="KW-0645">Protease</keyword>
<name>A0A6P8I5N3_ACTTE</name>
<sequence>MLSHLIDKRIVGGAESQFGEWPWQVALMLDAHQVCAGSLINDQWVLSAGHCFMDPRSSADPNRWTVLLGERSRTVGIGHFERKRHVQRLIVHPRFKGVLVNGEYDRPLDYDLALLQLDYPIKFDAKVFPICLPSTNIDLSPGKRCYISGWGRNGWKGTRAKNLKQAAVPLVSRDQCNNKESYNGQVHKTSLCAGFEDGAADACQSDSGGPLSCENRGRWYLAGVISWGRRCGRPHKYGVYANVRVLRPWIIKTIQTIDKQ</sequence>
<evidence type="ECO:0000313" key="6">
    <source>
        <dbReference type="Proteomes" id="UP000515163"/>
    </source>
</evidence>
<dbReference type="KEGG" id="aten:116299356"/>
<dbReference type="GO" id="GO:0006508">
    <property type="term" value="P:proteolysis"/>
    <property type="evidence" value="ECO:0007669"/>
    <property type="project" value="UniProtKB-KW"/>
</dbReference>
<dbReference type="CDD" id="cd00190">
    <property type="entry name" value="Tryp_SPc"/>
    <property type="match status" value="1"/>
</dbReference>
<dbReference type="Proteomes" id="UP000515163">
    <property type="component" value="Unplaced"/>
</dbReference>
<dbReference type="InterPro" id="IPR009003">
    <property type="entry name" value="Peptidase_S1_PA"/>
</dbReference>
<keyword evidence="4" id="KW-1015">Disulfide bond</keyword>
<dbReference type="PROSITE" id="PS50240">
    <property type="entry name" value="TRYPSIN_DOM"/>
    <property type="match status" value="1"/>
</dbReference>
<dbReference type="InterPro" id="IPR018114">
    <property type="entry name" value="TRYPSIN_HIS"/>
</dbReference>
<keyword evidence="2" id="KW-0378">Hydrolase</keyword>
<evidence type="ECO:0000256" key="1">
    <source>
        <dbReference type="ARBA" id="ARBA00022670"/>
    </source>
</evidence>
<reference evidence="7" key="1">
    <citation type="submission" date="2025-08" db="UniProtKB">
        <authorList>
            <consortium name="RefSeq"/>
        </authorList>
    </citation>
    <scope>IDENTIFICATION</scope>
</reference>
<accession>A0A6P8I5N3</accession>
<dbReference type="InterPro" id="IPR001254">
    <property type="entry name" value="Trypsin_dom"/>
</dbReference>
<proteinExistence type="predicted"/>
<dbReference type="PROSITE" id="PS00134">
    <property type="entry name" value="TRYPSIN_HIS"/>
    <property type="match status" value="1"/>
</dbReference>
<protein>
    <submittedName>
        <fullName evidence="7">Transmembrane protease serine 6-like</fullName>
    </submittedName>
</protein>
<dbReference type="Pfam" id="PF00089">
    <property type="entry name" value="Trypsin"/>
    <property type="match status" value="1"/>
</dbReference>
<dbReference type="GO" id="GO:0004252">
    <property type="term" value="F:serine-type endopeptidase activity"/>
    <property type="evidence" value="ECO:0007669"/>
    <property type="project" value="InterPro"/>
</dbReference>
<evidence type="ECO:0000256" key="3">
    <source>
        <dbReference type="ARBA" id="ARBA00022825"/>
    </source>
</evidence>
<dbReference type="SMART" id="SM00020">
    <property type="entry name" value="Tryp_SPc"/>
    <property type="match status" value="1"/>
</dbReference>
<dbReference type="AlphaFoldDB" id="A0A6P8I5N3"/>
<evidence type="ECO:0000256" key="4">
    <source>
        <dbReference type="ARBA" id="ARBA00023157"/>
    </source>
</evidence>
<dbReference type="SUPFAM" id="SSF50494">
    <property type="entry name" value="Trypsin-like serine proteases"/>
    <property type="match status" value="1"/>
</dbReference>
<dbReference type="PRINTS" id="PR00722">
    <property type="entry name" value="CHYMOTRYPSIN"/>
</dbReference>
<gene>
    <name evidence="7" type="primary">LOC116299356</name>
</gene>
<evidence type="ECO:0000256" key="2">
    <source>
        <dbReference type="ARBA" id="ARBA00022801"/>
    </source>
</evidence>
<dbReference type="PANTHER" id="PTHR24252">
    <property type="entry name" value="ACROSIN-RELATED"/>
    <property type="match status" value="1"/>
</dbReference>
<keyword evidence="6" id="KW-1185">Reference proteome</keyword>
<keyword evidence="3" id="KW-0720">Serine protease</keyword>
<dbReference type="PANTHER" id="PTHR24252:SF7">
    <property type="entry name" value="HYALIN"/>
    <property type="match status" value="1"/>
</dbReference>
<dbReference type="InterPro" id="IPR001314">
    <property type="entry name" value="Peptidase_S1A"/>
</dbReference>
<dbReference type="GeneID" id="116299356"/>
<dbReference type="Gene3D" id="2.40.10.10">
    <property type="entry name" value="Trypsin-like serine proteases"/>
    <property type="match status" value="1"/>
</dbReference>
<dbReference type="FunFam" id="2.40.10.10:FF:000003">
    <property type="entry name" value="Transmembrane serine protease 3"/>
    <property type="match status" value="1"/>
</dbReference>
<evidence type="ECO:0000313" key="7">
    <source>
        <dbReference type="RefSeq" id="XP_031563869.1"/>
    </source>
</evidence>
<organism evidence="6 7">
    <name type="scientific">Actinia tenebrosa</name>
    <name type="common">Australian red waratah sea anemone</name>
    <dbReference type="NCBI Taxonomy" id="6105"/>
    <lineage>
        <taxon>Eukaryota</taxon>
        <taxon>Metazoa</taxon>
        <taxon>Cnidaria</taxon>
        <taxon>Anthozoa</taxon>
        <taxon>Hexacorallia</taxon>
        <taxon>Actiniaria</taxon>
        <taxon>Actiniidae</taxon>
        <taxon>Actinia</taxon>
    </lineage>
</organism>
<dbReference type="InParanoid" id="A0A6P8I5N3"/>